<evidence type="ECO:0000313" key="2">
    <source>
        <dbReference type="Proteomes" id="UP000276133"/>
    </source>
</evidence>
<dbReference type="AlphaFoldDB" id="A0A3M7PEF1"/>
<reference evidence="1 2" key="1">
    <citation type="journal article" date="2018" name="Sci. Rep.">
        <title>Genomic signatures of local adaptation to the degree of environmental predictability in rotifers.</title>
        <authorList>
            <person name="Franch-Gras L."/>
            <person name="Hahn C."/>
            <person name="Garcia-Roger E.M."/>
            <person name="Carmona M.J."/>
            <person name="Serra M."/>
            <person name="Gomez A."/>
        </authorList>
    </citation>
    <scope>NUCLEOTIDE SEQUENCE [LARGE SCALE GENOMIC DNA]</scope>
    <source>
        <strain evidence="1">HYR1</strain>
    </source>
</reference>
<accession>A0A3M7PEF1</accession>
<comment type="caution">
    <text evidence="1">The sequence shown here is derived from an EMBL/GenBank/DDBJ whole genome shotgun (WGS) entry which is preliminary data.</text>
</comment>
<gene>
    <name evidence="1" type="ORF">BpHYR1_010994</name>
</gene>
<protein>
    <submittedName>
        <fullName evidence="1">Uncharacterized protein</fullName>
    </submittedName>
</protein>
<dbReference type="Proteomes" id="UP000276133">
    <property type="component" value="Unassembled WGS sequence"/>
</dbReference>
<proteinExistence type="predicted"/>
<dbReference type="EMBL" id="REGN01011612">
    <property type="protein sequence ID" value="RMZ97130.1"/>
    <property type="molecule type" value="Genomic_DNA"/>
</dbReference>
<sequence>MQVAWFLHGLGVQFTQTTKVTLGTNAYKSAADYTANPLILTDALIGTQVRKKGEEKEMEMFMSGVIDDVENT</sequence>
<name>A0A3M7PEF1_BRAPC</name>
<keyword evidence="2" id="KW-1185">Reference proteome</keyword>
<evidence type="ECO:0000313" key="1">
    <source>
        <dbReference type="EMBL" id="RMZ97130.1"/>
    </source>
</evidence>
<organism evidence="1 2">
    <name type="scientific">Brachionus plicatilis</name>
    <name type="common">Marine rotifer</name>
    <name type="synonym">Brachionus muelleri</name>
    <dbReference type="NCBI Taxonomy" id="10195"/>
    <lineage>
        <taxon>Eukaryota</taxon>
        <taxon>Metazoa</taxon>
        <taxon>Spiralia</taxon>
        <taxon>Gnathifera</taxon>
        <taxon>Rotifera</taxon>
        <taxon>Eurotatoria</taxon>
        <taxon>Monogononta</taxon>
        <taxon>Pseudotrocha</taxon>
        <taxon>Ploima</taxon>
        <taxon>Brachionidae</taxon>
        <taxon>Brachionus</taxon>
    </lineage>
</organism>